<dbReference type="GO" id="GO:0015288">
    <property type="term" value="F:porin activity"/>
    <property type="evidence" value="ECO:0007669"/>
    <property type="project" value="TreeGrafter"/>
</dbReference>
<dbReference type="RefSeq" id="WP_174403970.1">
    <property type="nucleotide sequence ID" value="NZ_BLVO01000005.1"/>
</dbReference>
<organism evidence="10 11">
    <name type="scientific">Desulfovibrio subterraneus</name>
    <dbReference type="NCBI Taxonomy" id="2718620"/>
    <lineage>
        <taxon>Bacteria</taxon>
        <taxon>Pseudomonadati</taxon>
        <taxon>Thermodesulfobacteriota</taxon>
        <taxon>Desulfovibrionia</taxon>
        <taxon>Desulfovibrionales</taxon>
        <taxon>Desulfovibrionaceae</taxon>
        <taxon>Desulfovibrio</taxon>
    </lineage>
</organism>
<keyword evidence="5" id="KW-0812">Transmembrane</keyword>
<keyword evidence="9" id="KW-0732">Signal</keyword>
<dbReference type="InterPro" id="IPR003423">
    <property type="entry name" value="OMP_efflux"/>
</dbReference>
<feature type="signal peptide" evidence="9">
    <location>
        <begin position="1"/>
        <end position="24"/>
    </location>
</feature>
<evidence type="ECO:0000256" key="6">
    <source>
        <dbReference type="ARBA" id="ARBA00023136"/>
    </source>
</evidence>
<evidence type="ECO:0000256" key="9">
    <source>
        <dbReference type="SAM" id="SignalP"/>
    </source>
</evidence>
<accession>A0A7J0BEU8</accession>
<dbReference type="GO" id="GO:1990281">
    <property type="term" value="C:efflux pump complex"/>
    <property type="evidence" value="ECO:0007669"/>
    <property type="project" value="TreeGrafter"/>
</dbReference>
<dbReference type="InterPro" id="IPR051906">
    <property type="entry name" value="TolC-like"/>
</dbReference>
<keyword evidence="11" id="KW-1185">Reference proteome</keyword>
<evidence type="ECO:0000256" key="3">
    <source>
        <dbReference type="ARBA" id="ARBA00022448"/>
    </source>
</evidence>
<evidence type="ECO:0000256" key="5">
    <source>
        <dbReference type="ARBA" id="ARBA00022692"/>
    </source>
</evidence>
<evidence type="ECO:0000256" key="8">
    <source>
        <dbReference type="SAM" id="Coils"/>
    </source>
</evidence>
<name>A0A7J0BEU8_9BACT</name>
<dbReference type="SUPFAM" id="SSF56954">
    <property type="entry name" value="Outer membrane efflux proteins (OEP)"/>
    <property type="match status" value="1"/>
</dbReference>
<sequence length="442" mass="49362">MRIRKQSVLLSFLLVSLLAFSAHAEEMTFDLEATVNKALKDNPSIEASRASALGAEEGRKAARGAFGPKLTASYGYTYKDHKKNYRDAPIYDDDYYSLGANVSQPLFTGFNILSTYQKAELSKESAELAKDQTELSLILNVQENFINLLIARENVRSAQATLERLASQLKVTQAYYDVGLQPRIDVLRAEVQLSDAENSLLQAENAREIQRTRLNTLLNLPLDADVKYMGELVYTPIPMDLEASLNFAAKERPDLLIARKAIDIAMKDLKITESDFYPQLAASFDWSRMGDHPQVDGSDFARTEFSEWEAKATMSWELFSWGTTYYAAQRDKQTIAKLKAEEASTWQEALYEIKSRHLSIAEAAKRIKVAQKTVDSAQEAYRMALARYQAQVGTNNDVLDAQADLSSAEASYTKAQGDYMIAIARLYNAIGEKNPGLSTTGN</sequence>
<comment type="subcellular location">
    <subcellularLocation>
        <location evidence="1">Cell outer membrane</location>
    </subcellularLocation>
</comment>
<keyword evidence="3" id="KW-0813">Transport</keyword>
<evidence type="ECO:0000256" key="4">
    <source>
        <dbReference type="ARBA" id="ARBA00022452"/>
    </source>
</evidence>
<gene>
    <name evidence="10" type="ORF">DSM101010T_06180</name>
</gene>
<dbReference type="Gene3D" id="1.20.1600.10">
    <property type="entry name" value="Outer membrane efflux proteins (OEP)"/>
    <property type="match status" value="1"/>
</dbReference>
<evidence type="ECO:0000313" key="11">
    <source>
        <dbReference type="Proteomes" id="UP000503840"/>
    </source>
</evidence>
<dbReference type="GO" id="GO:0009279">
    <property type="term" value="C:cell outer membrane"/>
    <property type="evidence" value="ECO:0007669"/>
    <property type="project" value="UniProtKB-SubCell"/>
</dbReference>
<evidence type="ECO:0000256" key="7">
    <source>
        <dbReference type="ARBA" id="ARBA00023237"/>
    </source>
</evidence>
<comment type="caution">
    <text evidence="10">The sequence shown here is derived from an EMBL/GenBank/DDBJ whole genome shotgun (WGS) entry which is preliminary data.</text>
</comment>
<keyword evidence="6" id="KW-0472">Membrane</keyword>
<protein>
    <submittedName>
        <fullName evidence="10">Transporter</fullName>
    </submittedName>
</protein>
<keyword evidence="8" id="KW-0175">Coiled coil</keyword>
<keyword evidence="4" id="KW-1134">Transmembrane beta strand</keyword>
<feature type="chain" id="PRO_5029891317" evidence="9">
    <location>
        <begin position="25"/>
        <end position="442"/>
    </location>
</feature>
<feature type="coiled-coil region" evidence="8">
    <location>
        <begin position="148"/>
        <end position="213"/>
    </location>
</feature>
<dbReference type="GO" id="GO:0015562">
    <property type="term" value="F:efflux transmembrane transporter activity"/>
    <property type="evidence" value="ECO:0007669"/>
    <property type="project" value="InterPro"/>
</dbReference>
<dbReference type="Pfam" id="PF02321">
    <property type="entry name" value="OEP"/>
    <property type="match status" value="2"/>
</dbReference>
<comment type="similarity">
    <text evidence="2">Belongs to the outer membrane factor (OMF) (TC 1.B.17) family.</text>
</comment>
<dbReference type="Proteomes" id="UP000503840">
    <property type="component" value="Unassembled WGS sequence"/>
</dbReference>
<evidence type="ECO:0000256" key="1">
    <source>
        <dbReference type="ARBA" id="ARBA00004442"/>
    </source>
</evidence>
<proteinExistence type="inferred from homology"/>
<evidence type="ECO:0000256" key="2">
    <source>
        <dbReference type="ARBA" id="ARBA00007613"/>
    </source>
</evidence>
<keyword evidence="7" id="KW-0998">Cell outer membrane</keyword>
<dbReference type="EMBL" id="BLVO01000005">
    <property type="protein sequence ID" value="GFM32253.1"/>
    <property type="molecule type" value="Genomic_DNA"/>
</dbReference>
<evidence type="ECO:0000313" key="10">
    <source>
        <dbReference type="EMBL" id="GFM32253.1"/>
    </source>
</evidence>
<dbReference type="AlphaFoldDB" id="A0A7J0BEU8"/>
<dbReference type="PANTHER" id="PTHR30026">
    <property type="entry name" value="OUTER MEMBRANE PROTEIN TOLC"/>
    <property type="match status" value="1"/>
</dbReference>
<dbReference type="PANTHER" id="PTHR30026:SF20">
    <property type="entry name" value="OUTER MEMBRANE PROTEIN TOLC"/>
    <property type="match status" value="1"/>
</dbReference>
<reference evidence="10 11" key="1">
    <citation type="submission" date="2020-05" db="EMBL/GenBank/DDBJ databases">
        <title>Draft genome sequence of Desulfovibrio sp. strain HN2T.</title>
        <authorList>
            <person name="Ueno A."/>
            <person name="Tamazawa S."/>
            <person name="Tamamura S."/>
            <person name="Murakami T."/>
            <person name="Kiyama T."/>
            <person name="Inomata H."/>
            <person name="Amano Y."/>
            <person name="Miyakawa K."/>
            <person name="Tamaki H."/>
            <person name="Naganuma T."/>
            <person name="Kaneko K."/>
        </authorList>
    </citation>
    <scope>NUCLEOTIDE SEQUENCE [LARGE SCALE GENOMIC DNA]</scope>
    <source>
        <strain evidence="10 11">HN2</strain>
    </source>
</reference>